<reference evidence="2 3" key="1">
    <citation type="submission" date="2016-06" db="EMBL/GenBank/DDBJ databases">
        <title>Complete genome sequence of a deep-branching marine Gamma Proteobacterium Woeseia oceani type strain XK5.</title>
        <authorList>
            <person name="Mu D."/>
            <person name="Du Z."/>
        </authorList>
    </citation>
    <scope>NUCLEOTIDE SEQUENCE [LARGE SCALE GENOMIC DNA]</scope>
    <source>
        <strain evidence="2 3">XK5</strain>
    </source>
</reference>
<dbReference type="EMBL" id="CP016268">
    <property type="protein sequence ID" value="ANO50476.1"/>
    <property type="molecule type" value="Genomic_DNA"/>
</dbReference>
<evidence type="ECO:0000256" key="1">
    <source>
        <dbReference type="ARBA" id="ARBA00010552"/>
    </source>
</evidence>
<evidence type="ECO:0000313" key="3">
    <source>
        <dbReference type="Proteomes" id="UP000092695"/>
    </source>
</evidence>
<dbReference type="InterPro" id="IPR006056">
    <property type="entry name" value="RidA"/>
</dbReference>
<dbReference type="PANTHER" id="PTHR11803">
    <property type="entry name" value="2-IMINOBUTANOATE/2-IMINOPROPANOATE DEAMINASE RIDA"/>
    <property type="match status" value="1"/>
</dbReference>
<evidence type="ECO:0008006" key="4">
    <source>
        <dbReference type="Google" id="ProtNLM"/>
    </source>
</evidence>
<accession>A0A193LDG1</accession>
<evidence type="ECO:0000313" key="2">
    <source>
        <dbReference type="EMBL" id="ANO50476.1"/>
    </source>
</evidence>
<dbReference type="SUPFAM" id="SSF55298">
    <property type="entry name" value="YjgF-like"/>
    <property type="match status" value="1"/>
</dbReference>
<dbReference type="KEGG" id="woc:BA177_03955"/>
<dbReference type="Pfam" id="PF01042">
    <property type="entry name" value="Ribonuc_L-PSP"/>
    <property type="match status" value="1"/>
</dbReference>
<gene>
    <name evidence="2" type="ORF">BA177_03955</name>
</gene>
<dbReference type="CDD" id="cd00448">
    <property type="entry name" value="YjgF_YER057c_UK114_family"/>
    <property type="match status" value="1"/>
</dbReference>
<dbReference type="FunFam" id="3.30.1330.40:FF:000001">
    <property type="entry name" value="L-PSP family endoribonuclease"/>
    <property type="match status" value="1"/>
</dbReference>
<dbReference type="AlphaFoldDB" id="A0A193LDG1"/>
<dbReference type="NCBIfam" id="TIGR00004">
    <property type="entry name" value="Rid family detoxifying hydrolase"/>
    <property type="match status" value="1"/>
</dbReference>
<dbReference type="Proteomes" id="UP000092695">
    <property type="component" value="Chromosome"/>
</dbReference>
<name>A0A193LDG1_9GAMM</name>
<dbReference type="PANTHER" id="PTHR11803:SF58">
    <property type="entry name" value="PROTEIN HMF1-RELATED"/>
    <property type="match status" value="1"/>
</dbReference>
<dbReference type="GO" id="GO:0005829">
    <property type="term" value="C:cytosol"/>
    <property type="evidence" value="ECO:0007669"/>
    <property type="project" value="TreeGrafter"/>
</dbReference>
<dbReference type="Gene3D" id="3.30.1330.40">
    <property type="entry name" value="RutC-like"/>
    <property type="match status" value="1"/>
</dbReference>
<dbReference type="InterPro" id="IPR006175">
    <property type="entry name" value="YjgF/YER057c/UK114"/>
</dbReference>
<organism evidence="2 3">
    <name type="scientific">Woeseia oceani</name>
    <dbReference type="NCBI Taxonomy" id="1548547"/>
    <lineage>
        <taxon>Bacteria</taxon>
        <taxon>Pseudomonadati</taxon>
        <taxon>Pseudomonadota</taxon>
        <taxon>Gammaproteobacteria</taxon>
        <taxon>Woeseiales</taxon>
        <taxon>Woeseiaceae</taxon>
        <taxon>Woeseia</taxon>
    </lineage>
</organism>
<dbReference type="GO" id="GO:0019239">
    <property type="term" value="F:deaminase activity"/>
    <property type="evidence" value="ECO:0007669"/>
    <property type="project" value="TreeGrafter"/>
</dbReference>
<dbReference type="STRING" id="1548547.BA177_03955"/>
<dbReference type="InterPro" id="IPR035959">
    <property type="entry name" value="RutC-like_sf"/>
</dbReference>
<dbReference type="OrthoDB" id="9808943at2"/>
<dbReference type="RefSeq" id="WP_068613123.1">
    <property type="nucleotide sequence ID" value="NZ_CP016268.1"/>
</dbReference>
<keyword evidence="3" id="KW-1185">Reference proteome</keyword>
<sequence length="128" mass="14179">MSRQFFGSHPQLKDGRRTPLSHAVRAGDYVYVSGQVPFGPDGKLVTSGFEDQVHQVIENLSNVLTEAGCTLSDVVKCTVWLEDVRNFVSFNDVYGQYFKENPPARSTVHSTLMVDAGVEIEAIAYKPL</sequence>
<proteinExistence type="inferred from homology"/>
<comment type="similarity">
    <text evidence="1">Belongs to the RutC family.</text>
</comment>
<protein>
    <recommendedName>
        <fullName evidence="4">Enamine deaminase RidA</fullName>
    </recommendedName>
</protein>